<evidence type="ECO:0000313" key="2">
    <source>
        <dbReference type="EMBL" id="PIP17282.1"/>
    </source>
</evidence>
<dbReference type="GO" id="GO:0004803">
    <property type="term" value="F:transposase activity"/>
    <property type="evidence" value="ECO:0007669"/>
    <property type="project" value="InterPro"/>
</dbReference>
<dbReference type="AlphaFoldDB" id="A0A2G9YDM0"/>
<sequence>MEFHRRSIRLKEYDYSSYGWYFVTICAQDRELYFGNVENGCLKLSKFGEIAQKYLLQIPEHFQNTEIDEYIVMPNHIHAVIIIENDNSVGVIHELPLQNGLIQQSPEQWREWFKQRRQMLLPKIIGWFKMNSAKQINILLNQSGIPLWQRNYYERIIRNNKELNRIRQYIISNPDNWETDRNNPKNFNL</sequence>
<comment type="caution">
    <text evidence="2">The sequence shown here is derived from an EMBL/GenBank/DDBJ whole genome shotgun (WGS) entry which is preliminary data.</text>
</comment>
<dbReference type="GO" id="GO:0006313">
    <property type="term" value="P:DNA transposition"/>
    <property type="evidence" value="ECO:0007669"/>
    <property type="project" value="InterPro"/>
</dbReference>
<dbReference type="SMART" id="SM01321">
    <property type="entry name" value="Y1_Tnp"/>
    <property type="match status" value="1"/>
</dbReference>
<dbReference type="InterPro" id="IPR052715">
    <property type="entry name" value="RAYT_transposase"/>
</dbReference>
<dbReference type="InterPro" id="IPR036515">
    <property type="entry name" value="Transposase_17_sf"/>
</dbReference>
<dbReference type="EMBL" id="PCRH01000017">
    <property type="protein sequence ID" value="PIP17282.1"/>
    <property type="molecule type" value="Genomic_DNA"/>
</dbReference>
<dbReference type="Gene3D" id="3.30.70.1290">
    <property type="entry name" value="Transposase IS200-like"/>
    <property type="match status" value="1"/>
</dbReference>
<gene>
    <name evidence="2" type="ORF">COX44_00655</name>
</gene>
<evidence type="ECO:0000259" key="1">
    <source>
        <dbReference type="SMART" id="SM01321"/>
    </source>
</evidence>
<feature type="domain" description="Transposase IS200-like" evidence="1">
    <location>
        <begin position="16"/>
        <end position="173"/>
    </location>
</feature>
<dbReference type="SUPFAM" id="SSF143422">
    <property type="entry name" value="Transposase IS200-like"/>
    <property type="match status" value="1"/>
</dbReference>
<dbReference type="GO" id="GO:0043565">
    <property type="term" value="F:sequence-specific DNA binding"/>
    <property type="evidence" value="ECO:0007669"/>
    <property type="project" value="TreeGrafter"/>
</dbReference>
<dbReference type="PANTHER" id="PTHR36966:SF1">
    <property type="entry name" value="REP-ASSOCIATED TYROSINE TRANSPOSASE"/>
    <property type="match status" value="1"/>
</dbReference>
<reference evidence="2 3" key="1">
    <citation type="submission" date="2017-09" db="EMBL/GenBank/DDBJ databases">
        <title>Depth-based differentiation of microbial function through sediment-hosted aquifers and enrichment of novel symbionts in the deep terrestrial subsurface.</title>
        <authorList>
            <person name="Probst A.J."/>
            <person name="Ladd B."/>
            <person name="Jarett J.K."/>
            <person name="Geller-Mcgrath D.E."/>
            <person name="Sieber C.M."/>
            <person name="Emerson J.B."/>
            <person name="Anantharaman K."/>
            <person name="Thomas B.C."/>
            <person name="Malmstrom R."/>
            <person name="Stieglmeier M."/>
            <person name="Klingl A."/>
            <person name="Woyke T."/>
            <person name="Ryan C.M."/>
            <person name="Banfield J.F."/>
        </authorList>
    </citation>
    <scope>NUCLEOTIDE SEQUENCE [LARGE SCALE GENOMIC DNA]</scope>
    <source>
        <strain evidence="2">CG23_combo_of_CG06-09_8_20_14_all_37_13</strain>
    </source>
</reference>
<proteinExistence type="predicted"/>
<evidence type="ECO:0000313" key="3">
    <source>
        <dbReference type="Proteomes" id="UP000231480"/>
    </source>
</evidence>
<protein>
    <submittedName>
        <fullName evidence="2">Transposase</fullName>
    </submittedName>
</protein>
<dbReference type="PANTHER" id="PTHR36966">
    <property type="entry name" value="REP-ASSOCIATED TYROSINE TRANSPOSASE"/>
    <property type="match status" value="1"/>
</dbReference>
<name>A0A2G9YDM0_9BACT</name>
<dbReference type="InterPro" id="IPR002686">
    <property type="entry name" value="Transposase_17"/>
</dbReference>
<organism evidence="2 3">
    <name type="scientific">Candidatus Portnoybacteria bacterium CG23_combo_of_CG06-09_8_20_14_all_37_13</name>
    <dbReference type="NCBI Taxonomy" id="1974819"/>
    <lineage>
        <taxon>Bacteria</taxon>
        <taxon>Candidatus Portnoyibacteriota</taxon>
    </lineage>
</organism>
<accession>A0A2G9YDM0</accession>
<dbReference type="Proteomes" id="UP000231480">
    <property type="component" value="Unassembled WGS sequence"/>
</dbReference>